<feature type="transmembrane region" description="Helical" evidence="10">
    <location>
        <begin position="258"/>
        <end position="279"/>
    </location>
</feature>
<protein>
    <recommendedName>
        <fullName evidence="3">Multidrug export protein MepA</fullName>
    </recommendedName>
</protein>
<keyword evidence="5" id="KW-1003">Cell membrane</keyword>
<feature type="transmembrane region" description="Helical" evidence="10">
    <location>
        <begin position="347"/>
        <end position="368"/>
    </location>
</feature>
<dbReference type="InterPro" id="IPR048279">
    <property type="entry name" value="MdtK-like"/>
</dbReference>
<dbReference type="CDD" id="cd13143">
    <property type="entry name" value="MATE_MepA_like"/>
    <property type="match status" value="1"/>
</dbReference>
<dbReference type="Proteomes" id="UP000661649">
    <property type="component" value="Unassembled WGS sequence"/>
</dbReference>
<keyword evidence="8 10" id="KW-0472">Membrane</keyword>
<evidence type="ECO:0000256" key="2">
    <source>
        <dbReference type="ARBA" id="ARBA00008417"/>
    </source>
</evidence>
<dbReference type="InterPro" id="IPR045070">
    <property type="entry name" value="MATE_MepA-like"/>
</dbReference>
<evidence type="ECO:0000256" key="10">
    <source>
        <dbReference type="SAM" id="Phobius"/>
    </source>
</evidence>
<evidence type="ECO:0000256" key="4">
    <source>
        <dbReference type="ARBA" id="ARBA00022448"/>
    </source>
</evidence>
<name>A0ABR7P7V5_9FIRM</name>
<comment type="similarity">
    <text evidence="2">Belongs to the multi antimicrobial extrusion (MATE) (TC 2.A.66.1) family. MepA subfamily.</text>
</comment>
<feature type="transmembrane region" description="Helical" evidence="10">
    <location>
        <begin position="153"/>
        <end position="176"/>
    </location>
</feature>
<keyword evidence="6 10" id="KW-0812">Transmembrane</keyword>
<dbReference type="PANTHER" id="PTHR43823:SF3">
    <property type="entry name" value="MULTIDRUG EXPORT PROTEIN MEPA"/>
    <property type="match status" value="1"/>
</dbReference>
<feature type="transmembrane region" description="Helical" evidence="10">
    <location>
        <begin position="375"/>
        <end position="397"/>
    </location>
</feature>
<feature type="transmembrane region" description="Helical" evidence="10">
    <location>
        <begin position="81"/>
        <end position="103"/>
    </location>
</feature>
<evidence type="ECO:0000313" key="12">
    <source>
        <dbReference type="Proteomes" id="UP000661649"/>
    </source>
</evidence>
<sequence>MLKQFTKYVSQNMLGMLGMSLYILADTYFISKAVGSNGITALNLVLPLYNLIFAIGAMIGVGSAIRFVIERGKKNPDADGYFFHALICAFFISLIFVFIGIFLPDKLVALLGGDAEIIQTGTSYTRIFMCFSPFFMWNHICNAFVRNDKNPSIAMAATLFSSLFNIVFDYILMFPLGLAMKGAALATGFSPVVGILICCIHFFSRKSTIKLIPVLPSIKKLIYSCQVGVSAFVGEISSGVITVTFNMIILNLAGNTGVAAYGVVANTSLVAVALFNGIAQGSQPLISRSYGRGEEQNVRSLLKMALTTALGLGVLLMIFIFFSAPAVTAVFNSEHDLQLAAYADSGLRLYFIGFLFAGINIVGTAALSAVESVKYAFCASISRGFVATIFFAFVLSACFKMTGIWLAFPAAEFATMFITLSGLLCFTKQKGGMYHAKD</sequence>
<keyword evidence="9" id="KW-0046">Antibiotic resistance</keyword>
<proteinExistence type="inferred from homology"/>
<dbReference type="PANTHER" id="PTHR43823">
    <property type="entry name" value="SPORULATION PROTEIN YKVU"/>
    <property type="match status" value="1"/>
</dbReference>
<comment type="subcellular location">
    <subcellularLocation>
        <location evidence="1">Cell membrane</location>
        <topology evidence="1">Multi-pass membrane protein</topology>
    </subcellularLocation>
</comment>
<feature type="transmembrane region" description="Helical" evidence="10">
    <location>
        <begin position="123"/>
        <end position="141"/>
    </location>
</feature>
<feature type="transmembrane region" description="Helical" evidence="10">
    <location>
        <begin position="12"/>
        <end position="31"/>
    </location>
</feature>
<keyword evidence="4" id="KW-0813">Transport</keyword>
<dbReference type="EMBL" id="JACRTP010000001">
    <property type="protein sequence ID" value="MBC8627479.1"/>
    <property type="molecule type" value="Genomic_DNA"/>
</dbReference>
<keyword evidence="12" id="KW-1185">Reference proteome</keyword>
<feature type="transmembrane region" description="Helical" evidence="10">
    <location>
        <begin position="300"/>
        <end position="327"/>
    </location>
</feature>
<accession>A0ABR7P7V5</accession>
<reference evidence="11 12" key="1">
    <citation type="submission" date="2020-08" db="EMBL/GenBank/DDBJ databases">
        <title>Genome public.</title>
        <authorList>
            <person name="Liu C."/>
            <person name="Sun Q."/>
        </authorList>
    </citation>
    <scope>NUCLEOTIDE SEQUENCE [LARGE SCALE GENOMIC DNA]</scope>
    <source>
        <strain evidence="11 12">3_YM_SP_D4_24.mj</strain>
    </source>
</reference>
<feature type="transmembrane region" description="Helical" evidence="10">
    <location>
        <begin position="51"/>
        <end position="69"/>
    </location>
</feature>
<dbReference type="RefSeq" id="WP_118701464.1">
    <property type="nucleotide sequence ID" value="NZ_DAWEED010000022.1"/>
</dbReference>
<keyword evidence="7 10" id="KW-1133">Transmembrane helix</keyword>
<evidence type="ECO:0000256" key="6">
    <source>
        <dbReference type="ARBA" id="ARBA00022692"/>
    </source>
</evidence>
<comment type="caution">
    <text evidence="11">The sequence shown here is derived from an EMBL/GenBank/DDBJ whole genome shotgun (WGS) entry which is preliminary data.</text>
</comment>
<evidence type="ECO:0000256" key="9">
    <source>
        <dbReference type="ARBA" id="ARBA00023251"/>
    </source>
</evidence>
<feature type="transmembrane region" description="Helical" evidence="10">
    <location>
        <begin position="403"/>
        <end position="426"/>
    </location>
</feature>
<evidence type="ECO:0000256" key="8">
    <source>
        <dbReference type="ARBA" id="ARBA00023136"/>
    </source>
</evidence>
<dbReference type="InterPro" id="IPR051327">
    <property type="entry name" value="MATE_MepA_subfamily"/>
</dbReference>
<feature type="transmembrane region" description="Helical" evidence="10">
    <location>
        <begin position="182"/>
        <end position="204"/>
    </location>
</feature>
<evidence type="ECO:0000256" key="5">
    <source>
        <dbReference type="ARBA" id="ARBA00022475"/>
    </source>
</evidence>
<dbReference type="Pfam" id="PF01554">
    <property type="entry name" value="MatE"/>
    <property type="match status" value="2"/>
</dbReference>
<organism evidence="11 12">
    <name type="scientific">Blautia stercoris</name>
    <dbReference type="NCBI Taxonomy" id="871664"/>
    <lineage>
        <taxon>Bacteria</taxon>
        <taxon>Bacillati</taxon>
        <taxon>Bacillota</taxon>
        <taxon>Clostridia</taxon>
        <taxon>Lachnospirales</taxon>
        <taxon>Lachnospiraceae</taxon>
        <taxon>Blautia</taxon>
    </lineage>
</organism>
<gene>
    <name evidence="11" type="ORF">H8712_02350</name>
</gene>
<dbReference type="InterPro" id="IPR002528">
    <property type="entry name" value="MATE_fam"/>
</dbReference>
<evidence type="ECO:0000256" key="1">
    <source>
        <dbReference type="ARBA" id="ARBA00004651"/>
    </source>
</evidence>
<evidence type="ECO:0000256" key="3">
    <source>
        <dbReference type="ARBA" id="ARBA00022106"/>
    </source>
</evidence>
<evidence type="ECO:0000256" key="7">
    <source>
        <dbReference type="ARBA" id="ARBA00022989"/>
    </source>
</evidence>
<dbReference type="PIRSF" id="PIRSF006603">
    <property type="entry name" value="DinF"/>
    <property type="match status" value="1"/>
</dbReference>
<feature type="transmembrane region" description="Helical" evidence="10">
    <location>
        <begin position="225"/>
        <end position="252"/>
    </location>
</feature>
<evidence type="ECO:0000313" key="11">
    <source>
        <dbReference type="EMBL" id="MBC8627479.1"/>
    </source>
</evidence>